<evidence type="ECO:0000313" key="1">
    <source>
        <dbReference type="EMBL" id="CAG5080828.1"/>
    </source>
</evidence>
<sequence length="373" mass="41943">MALEFLTEGLNFKCVDADLGKICADNCQLKLDKCQEICDDPNCTSRCQGQWLDCVNACPCYSGCPDGCQNCPNSICNSPLHHLLIIDGRMSEWNKGMHWNSYTEEIDYRNFDYQVNEFDIEDSCYVMLNGEHWLIGGWFNPNGVAKVEDCKVSRQSTTLELPFHGGMFGSCAAYNGKIWTCFDGKEGRANQCMTFDGVRQEIVAHETTRGHDWADLVVYENELVTIGGCDGEGEERECHGFTEIYVEETGWYSNLGSNFPVHALSGHALVSDPRGIVIITDTENNKTIYRLDFIDLPSGEFVYRWDTLGKLRAPALNISATNLLEAVFVGYNKLERITTGPFELTSSIVYDTGLNLRLDHAPMLIVDENFCKE</sequence>
<dbReference type="InterPro" id="IPR015915">
    <property type="entry name" value="Kelch-typ_b-propeller"/>
</dbReference>
<dbReference type="Proteomes" id="UP001158576">
    <property type="component" value="Chromosome PAR"/>
</dbReference>
<dbReference type="Gene3D" id="2.120.10.80">
    <property type="entry name" value="Kelch-type beta propeller"/>
    <property type="match status" value="1"/>
</dbReference>
<gene>
    <name evidence="1" type="ORF">OKIOD_LOCUS1273</name>
</gene>
<reference evidence="1 2" key="1">
    <citation type="submission" date="2021-04" db="EMBL/GenBank/DDBJ databases">
        <authorList>
            <person name="Bliznina A."/>
        </authorList>
    </citation>
    <scope>NUCLEOTIDE SEQUENCE [LARGE SCALE GENOMIC DNA]</scope>
</reference>
<dbReference type="SUPFAM" id="SSF50965">
    <property type="entry name" value="Galactose oxidase, central domain"/>
    <property type="match status" value="1"/>
</dbReference>
<protein>
    <submittedName>
        <fullName evidence="1">Oidioi.mRNA.OKI2018_I69.PAR.g9715.t1.cds</fullName>
    </submittedName>
</protein>
<dbReference type="InterPro" id="IPR011043">
    <property type="entry name" value="Gal_Oxase/kelch_b-propeller"/>
</dbReference>
<dbReference type="EMBL" id="OU015568">
    <property type="protein sequence ID" value="CAG5080828.1"/>
    <property type="molecule type" value="Genomic_DNA"/>
</dbReference>
<accession>A0ABN7RLZ1</accession>
<proteinExistence type="predicted"/>
<organism evidence="1 2">
    <name type="scientific">Oikopleura dioica</name>
    <name type="common">Tunicate</name>
    <dbReference type="NCBI Taxonomy" id="34765"/>
    <lineage>
        <taxon>Eukaryota</taxon>
        <taxon>Metazoa</taxon>
        <taxon>Chordata</taxon>
        <taxon>Tunicata</taxon>
        <taxon>Appendicularia</taxon>
        <taxon>Copelata</taxon>
        <taxon>Oikopleuridae</taxon>
        <taxon>Oikopleura</taxon>
    </lineage>
</organism>
<name>A0ABN7RLZ1_OIKDI</name>
<keyword evidence="2" id="KW-1185">Reference proteome</keyword>
<evidence type="ECO:0000313" key="2">
    <source>
        <dbReference type="Proteomes" id="UP001158576"/>
    </source>
</evidence>